<dbReference type="RefSeq" id="WP_171185550.1">
    <property type="nucleotide sequence ID" value="NZ_WTPX01000038.1"/>
</dbReference>
<dbReference type="EMBL" id="WTPX01000038">
    <property type="protein sequence ID" value="NNJ25482.1"/>
    <property type="molecule type" value="Genomic_DNA"/>
</dbReference>
<organism evidence="2 3">
    <name type="scientific">Alienimonas chondri</name>
    <dbReference type="NCBI Taxonomy" id="2681879"/>
    <lineage>
        <taxon>Bacteria</taxon>
        <taxon>Pseudomonadati</taxon>
        <taxon>Planctomycetota</taxon>
        <taxon>Planctomycetia</taxon>
        <taxon>Planctomycetales</taxon>
        <taxon>Planctomycetaceae</taxon>
        <taxon>Alienimonas</taxon>
    </lineage>
</organism>
<accession>A0ABX1VBJ2</accession>
<evidence type="ECO:0008006" key="4">
    <source>
        <dbReference type="Google" id="ProtNLM"/>
    </source>
</evidence>
<name>A0ABX1VBJ2_9PLAN</name>
<gene>
    <name evidence="2" type="ORF">LzC2_15520</name>
</gene>
<proteinExistence type="predicted"/>
<sequence length="228" mass="24138">MKRAADLFDAPAKERVRAAVAAAEQTTSCELVPVVATSSGRYDRAEDVVGLWLACGAAVVVWLLWPHAVASGDWDAPAAWVGPAALVAAIAVSFTLGAWLATRIGWLRRPFIPADQAADEVNAAARRAFFDRRVHHTGGATGVLFYVSLYEHRAAVLADRAVVEALGEGFTCEVCAVLTKGLKDGAPADALCAAIAEAARRLAPVLPRAEDDRDELSNALVLLEEPGR</sequence>
<evidence type="ECO:0000313" key="3">
    <source>
        <dbReference type="Proteomes" id="UP000609651"/>
    </source>
</evidence>
<feature type="transmembrane region" description="Helical" evidence="1">
    <location>
        <begin position="48"/>
        <end position="65"/>
    </location>
</feature>
<keyword evidence="3" id="KW-1185">Reference proteome</keyword>
<keyword evidence="1" id="KW-1133">Transmembrane helix</keyword>
<dbReference type="PANTHER" id="PTHR30373:SF8">
    <property type="entry name" value="BLL7265 PROTEIN"/>
    <property type="match status" value="1"/>
</dbReference>
<comment type="caution">
    <text evidence="2">The sequence shown here is derived from an EMBL/GenBank/DDBJ whole genome shotgun (WGS) entry which is preliminary data.</text>
</comment>
<evidence type="ECO:0000313" key="2">
    <source>
        <dbReference type="EMBL" id="NNJ25482.1"/>
    </source>
</evidence>
<feature type="transmembrane region" description="Helical" evidence="1">
    <location>
        <begin position="77"/>
        <end position="101"/>
    </location>
</feature>
<evidence type="ECO:0000256" key="1">
    <source>
        <dbReference type="SAM" id="Phobius"/>
    </source>
</evidence>
<keyword evidence="1" id="KW-0472">Membrane</keyword>
<dbReference type="Proteomes" id="UP000609651">
    <property type="component" value="Unassembled WGS sequence"/>
</dbReference>
<keyword evidence="1" id="KW-0812">Transmembrane</keyword>
<protein>
    <recommendedName>
        <fullName evidence="4">TPM domain-containing protein</fullName>
    </recommendedName>
</protein>
<dbReference type="PANTHER" id="PTHR30373">
    <property type="entry name" value="UPF0603 PROTEIN YGCG"/>
    <property type="match status" value="1"/>
</dbReference>
<reference evidence="2 3" key="1">
    <citation type="journal article" date="2020" name="Syst. Appl. Microbiol.">
        <title>Alienimonas chondri sp. nov., a novel planctomycete isolated from the biofilm of the red alga Chondrus crispus.</title>
        <authorList>
            <person name="Vitorino I."/>
            <person name="Albuquerque L."/>
            <person name="Wiegand S."/>
            <person name="Kallscheuer N."/>
            <person name="da Costa M.S."/>
            <person name="Lobo-da-Cunha A."/>
            <person name="Jogler C."/>
            <person name="Lage O.M."/>
        </authorList>
    </citation>
    <scope>NUCLEOTIDE SEQUENCE [LARGE SCALE GENOMIC DNA]</scope>
    <source>
        <strain evidence="2 3">LzC2</strain>
    </source>
</reference>
<dbReference type="Gene3D" id="3.10.310.50">
    <property type="match status" value="1"/>
</dbReference>